<accession>A0A2M9QAP9</accession>
<dbReference type="RefSeq" id="WP_100542046.1">
    <property type="nucleotide sequence ID" value="NZ_CP158849.1"/>
</dbReference>
<feature type="transmembrane region" description="Helical" evidence="1">
    <location>
        <begin position="74"/>
        <end position="97"/>
    </location>
</feature>
<keyword evidence="1" id="KW-0812">Transmembrane</keyword>
<gene>
    <name evidence="2" type="ORF">CWD94_03500</name>
</gene>
<feature type="transmembrane region" description="Helical" evidence="1">
    <location>
        <begin position="41"/>
        <end position="62"/>
    </location>
</feature>
<dbReference type="EMBL" id="PHQY01000321">
    <property type="protein sequence ID" value="PJO45105.1"/>
    <property type="molecule type" value="Genomic_DNA"/>
</dbReference>
<dbReference type="AlphaFoldDB" id="A0A2M9QAP9"/>
<evidence type="ECO:0000313" key="3">
    <source>
        <dbReference type="Proteomes" id="UP000232101"/>
    </source>
</evidence>
<evidence type="ECO:0000256" key="1">
    <source>
        <dbReference type="SAM" id="Phobius"/>
    </source>
</evidence>
<feature type="transmembrane region" description="Helical" evidence="1">
    <location>
        <begin position="7"/>
        <end position="29"/>
    </location>
</feature>
<reference evidence="2 3" key="1">
    <citation type="submission" date="2017-11" db="EMBL/GenBank/DDBJ databases">
        <title>Bacterial isolate from king chilli rhizosphere.</title>
        <authorList>
            <person name="Takhelmayum P."/>
            <person name="Sarangthem I."/>
        </authorList>
    </citation>
    <scope>NUCLEOTIDE SEQUENCE [LARGE SCALE GENOMIC DNA]</scope>
    <source>
        <strain evidence="3">t26</strain>
    </source>
</reference>
<feature type="transmembrane region" description="Helical" evidence="1">
    <location>
        <begin position="109"/>
        <end position="134"/>
    </location>
</feature>
<protein>
    <submittedName>
        <fullName evidence="2">Uncharacterized protein</fullName>
    </submittedName>
</protein>
<keyword evidence="1" id="KW-1133">Transmembrane helix</keyword>
<organism evidence="2 3">
    <name type="scientific">Lysinibacillus xylanilyticus</name>
    <dbReference type="NCBI Taxonomy" id="582475"/>
    <lineage>
        <taxon>Bacteria</taxon>
        <taxon>Bacillati</taxon>
        <taxon>Bacillota</taxon>
        <taxon>Bacilli</taxon>
        <taxon>Bacillales</taxon>
        <taxon>Bacillaceae</taxon>
        <taxon>Lysinibacillus</taxon>
    </lineage>
</organism>
<name>A0A2M9QAP9_9BACI</name>
<evidence type="ECO:0000313" key="2">
    <source>
        <dbReference type="EMBL" id="PJO45105.1"/>
    </source>
</evidence>
<proteinExistence type="predicted"/>
<sequence>MNYFYKLNVVSMLYGLMFFTSLEIQVNYYRIVRLTGWEGQYFDIIVLLVHGVGFVVATIVLYKLTFKWIAHRLLVYWTTVFWLPYTALFIFIFANMYPITNQGDMPAPVQGLILFAILLFYPFYIGTLNMICYLSKSEVVQREKKRHP</sequence>
<keyword evidence="1" id="KW-0472">Membrane</keyword>
<dbReference type="Proteomes" id="UP000232101">
    <property type="component" value="Unassembled WGS sequence"/>
</dbReference>
<comment type="caution">
    <text evidence="2">The sequence shown here is derived from an EMBL/GenBank/DDBJ whole genome shotgun (WGS) entry which is preliminary data.</text>
</comment>